<evidence type="ECO:0000256" key="1">
    <source>
        <dbReference type="ARBA" id="ARBA00007109"/>
    </source>
</evidence>
<dbReference type="Pfam" id="PF14571">
    <property type="entry name" value="Di19_C"/>
    <property type="match status" value="1"/>
</dbReference>
<dbReference type="PANTHER" id="PTHR31875:SF26">
    <property type="entry name" value="PROTEIN DEHYDRATION-INDUCED 19-RELATED"/>
    <property type="match status" value="1"/>
</dbReference>
<name>A0A9D5HL59_9LILI</name>
<protein>
    <submittedName>
        <fullName evidence="5">Uncharacterized protein</fullName>
    </submittedName>
</protein>
<feature type="domain" description="Di19 C-terminal" evidence="4">
    <location>
        <begin position="128"/>
        <end position="222"/>
    </location>
</feature>
<dbReference type="InterPro" id="IPR008598">
    <property type="entry name" value="Di19_Zn-bd"/>
</dbReference>
<proteinExistence type="inferred from homology"/>
<evidence type="ECO:0000259" key="4">
    <source>
        <dbReference type="Pfam" id="PF14571"/>
    </source>
</evidence>
<dbReference type="OrthoDB" id="6270329at2759"/>
<evidence type="ECO:0000313" key="5">
    <source>
        <dbReference type="EMBL" id="KAJ0980614.1"/>
    </source>
</evidence>
<evidence type="ECO:0000313" key="6">
    <source>
        <dbReference type="Proteomes" id="UP001085076"/>
    </source>
</evidence>
<dbReference type="Proteomes" id="UP001085076">
    <property type="component" value="Miscellaneous, Linkage group lg02"/>
</dbReference>
<reference evidence="5" key="2">
    <citation type="journal article" date="2022" name="Hortic Res">
        <title>The genome of Dioscorea zingiberensis sheds light on the biosynthesis, origin and evolution of the medicinally important diosgenin saponins.</title>
        <authorList>
            <person name="Li Y."/>
            <person name="Tan C."/>
            <person name="Li Z."/>
            <person name="Guo J."/>
            <person name="Li S."/>
            <person name="Chen X."/>
            <person name="Wang C."/>
            <person name="Dai X."/>
            <person name="Yang H."/>
            <person name="Song W."/>
            <person name="Hou L."/>
            <person name="Xu J."/>
            <person name="Tong Z."/>
            <person name="Xu A."/>
            <person name="Yuan X."/>
            <person name="Wang W."/>
            <person name="Yang Q."/>
            <person name="Chen L."/>
            <person name="Sun Z."/>
            <person name="Wang K."/>
            <person name="Pan B."/>
            <person name="Chen J."/>
            <person name="Bao Y."/>
            <person name="Liu F."/>
            <person name="Qi X."/>
            <person name="Gang D.R."/>
            <person name="Wen J."/>
            <person name="Li J."/>
        </authorList>
    </citation>
    <scope>NUCLEOTIDE SEQUENCE</scope>
    <source>
        <strain evidence="5">Dzin_1.0</strain>
    </source>
</reference>
<organism evidence="5 6">
    <name type="scientific">Dioscorea zingiberensis</name>
    <dbReference type="NCBI Taxonomy" id="325984"/>
    <lineage>
        <taxon>Eukaryota</taxon>
        <taxon>Viridiplantae</taxon>
        <taxon>Streptophyta</taxon>
        <taxon>Embryophyta</taxon>
        <taxon>Tracheophyta</taxon>
        <taxon>Spermatophyta</taxon>
        <taxon>Magnoliopsida</taxon>
        <taxon>Liliopsida</taxon>
        <taxon>Dioscoreales</taxon>
        <taxon>Dioscoreaceae</taxon>
        <taxon>Dioscorea</taxon>
    </lineage>
</organism>
<gene>
    <name evidence="5" type="ORF">J5N97_008869</name>
</gene>
<evidence type="ECO:0000259" key="3">
    <source>
        <dbReference type="Pfam" id="PF05605"/>
    </source>
</evidence>
<dbReference type="PANTHER" id="PTHR31875">
    <property type="entry name" value="PROTEIN DEHYDRATION-INDUCED 19"/>
    <property type="match status" value="1"/>
</dbReference>
<comment type="caution">
    <text evidence="5">The sequence shown here is derived from an EMBL/GenBank/DDBJ whole genome shotgun (WGS) entry which is preliminary data.</text>
</comment>
<feature type="domain" description="Di19 zinc-binding" evidence="3">
    <location>
        <begin position="37"/>
        <end position="89"/>
    </location>
</feature>
<dbReference type="Pfam" id="PF05605">
    <property type="entry name" value="zf-Di19"/>
    <property type="match status" value="1"/>
</dbReference>
<accession>A0A9D5HL59</accession>
<dbReference type="AlphaFoldDB" id="A0A9D5HL59"/>
<reference evidence="5" key="1">
    <citation type="submission" date="2021-03" db="EMBL/GenBank/DDBJ databases">
        <authorList>
            <person name="Li Z."/>
            <person name="Yang C."/>
        </authorList>
    </citation>
    <scope>NUCLEOTIDE SEQUENCE</scope>
    <source>
        <strain evidence="5">Dzin_1.0</strain>
        <tissue evidence="5">Leaf</tissue>
    </source>
</reference>
<dbReference type="EMBL" id="JAGGNH010000002">
    <property type="protein sequence ID" value="KAJ0980614.1"/>
    <property type="molecule type" value="Genomic_DNA"/>
</dbReference>
<sequence>METDSWNRFSSERHQPSLQSRFSFEELDGSDDETRMEFPCPFCHEDFDIVGLCCHIDEEHPAGGRNGVCPVCAVSVAVDMVGHITMQHGSYFKISFHLPLTYMHHRRRFHKGLAGAHSIPFLSKAENRYREVYLESFRGGSSNSSVSSNAVPDPLLSSFILSMPVADSLKDILVESLDESGVTDKISDENVAESVEPSMPDQNQQERAQRSEFVRELVLSMIFEDTI</sequence>
<keyword evidence="6" id="KW-1185">Reference proteome</keyword>
<dbReference type="InterPro" id="IPR033347">
    <property type="entry name" value="Di19"/>
</dbReference>
<dbReference type="InterPro" id="IPR027935">
    <property type="entry name" value="Di19_C"/>
</dbReference>
<comment type="similarity">
    <text evidence="1">Belongs to the Di19 family.</text>
</comment>
<feature type="region of interest" description="Disordered" evidence="2">
    <location>
        <begin position="185"/>
        <end position="209"/>
    </location>
</feature>
<evidence type="ECO:0000256" key="2">
    <source>
        <dbReference type="SAM" id="MobiDB-lite"/>
    </source>
</evidence>